<name>A0A0F9CRF5_9ZZZZ</name>
<sequence>MTLTTRGTYELTVKIPGKPSDLIKLAVDDMIAIERRTRYRIVMCDWHCPEGDAGAGTDVCEVCFAGSIMARRTKEAGHRTCLTNSSFSADDSNKFIALDSFRRGDIRDGLRRIVPREFYVKGEGGVWIDSVMLKTFGNDHWNWGDFVYASYNNDRRQFIRCMRFLIRKFKAAGY</sequence>
<organism evidence="1">
    <name type="scientific">marine sediment metagenome</name>
    <dbReference type="NCBI Taxonomy" id="412755"/>
    <lineage>
        <taxon>unclassified sequences</taxon>
        <taxon>metagenomes</taxon>
        <taxon>ecological metagenomes</taxon>
    </lineage>
</organism>
<reference evidence="1" key="1">
    <citation type="journal article" date="2015" name="Nature">
        <title>Complex archaea that bridge the gap between prokaryotes and eukaryotes.</title>
        <authorList>
            <person name="Spang A."/>
            <person name="Saw J.H."/>
            <person name="Jorgensen S.L."/>
            <person name="Zaremba-Niedzwiedzka K."/>
            <person name="Martijn J."/>
            <person name="Lind A.E."/>
            <person name="van Eijk R."/>
            <person name="Schleper C."/>
            <person name="Guy L."/>
            <person name="Ettema T.J."/>
        </authorList>
    </citation>
    <scope>NUCLEOTIDE SEQUENCE</scope>
</reference>
<dbReference type="EMBL" id="LAZR01042972">
    <property type="protein sequence ID" value="KKL08211.1"/>
    <property type="molecule type" value="Genomic_DNA"/>
</dbReference>
<accession>A0A0F9CRF5</accession>
<dbReference type="AlphaFoldDB" id="A0A0F9CRF5"/>
<evidence type="ECO:0000313" key="1">
    <source>
        <dbReference type="EMBL" id="KKL08211.1"/>
    </source>
</evidence>
<protein>
    <submittedName>
        <fullName evidence="1">Uncharacterized protein</fullName>
    </submittedName>
</protein>
<proteinExistence type="predicted"/>
<gene>
    <name evidence="1" type="ORF">LCGC14_2578130</name>
</gene>
<comment type="caution">
    <text evidence="1">The sequence shown here is derived from an EMBL/GenBank/DDBJ whole genome shotgun (WGS) entry which is preliminary data.</text>
</comment>